<name>A0ABQ2KGU6_9MICO</name>
<dbReference type="Proteomes" id="UP000626982">
    <property type="component" value="Unassembled WGS sequence"/>
</dbReference>
<accession>A0ABQ2KGU6</accession>
<evidence type="ECO:0000256" key="2">
    <source>
        <dbReference type="ARBA" id="ARBA00022862"/>
    </source>
</evidence>
<dbReference type="SUPFAM" id="SSF52833">
    <property type="entry name" value="Thioredoxin-like"/>
    <property type="match status" value="1"/>
</dbReference>
<dbReference type="Pfam" id="PF00578">
    <property type="entry name" value="AhpC-TSA"/>
    <property type="match status" value="1"/>
</dbReference>
<evidence type="ECO:0000256" key="1">
    <source>
        <dbReference type="ARBA" id="ARBA00022559"/>
    </source>
</evidence>
<keyword evidence="6" id="KW-1185">Reference proteome</keyword>
<feature type="domain" description="Thioredoxin" evidence="4">
    <location>
        <begin position="16"/>
        <end position="164"/>
    </location>
</feature>
<comment type="caution">
    <text evidence="5">The sequence shown here is derived from an EMBL/GenBank/DDBJ whole genome shotgun (WGS) entry which is preliminary data.</text>
</comment>
<dbReference type="InterPro" id="IPR036249">
    <property type="entry name" value="Thioredoxin-like_sf"/>
</dbReference>
<dbReference type="EMBL" id="BMLM01000001">
    <property type="protein sequence ID" value="GGN83015.1"/>
    <property type="molecule type" value="Genomic_DNA"/>
</dbReference>
<evidence type="ECO:0000313" key="6">
    <source>
        <dbReference type="Proteomes" id="UP000626982"/>
    </source>
</evidence>
<dbReference type="PROSITE" id="PS51352">
    <property type="entry name" value="THIOREDOXIN_2"/>
    <property type="match status" value="1"/>
</dbReference>
<keyword evidence="1" id="KW-0560">Oxidoreductase</keyword>
<evidence type="ECO:0000256" key="3">
    <source>
        <dbReference type="ARBA" id="ARBA00023284"/>
    </source>
</evidence>
<organism evidence="5 6">
    <name type="scientific">Agrococcus terreus</name>
    <dbReference type="NCBI Taxonomy" id="574649"/>
    <lineage>
        <taxon>Bacteria</taxon>
        <taxon>Bacillati</taxon>
        <taxon>Actinomycetota</taxon>
        <taxon>Actinomycetes</taxon>
        <taxon>Micrococcales</taxon>
        <taxon>Microbacteriaceae</taxon>
        <taxon>Agrococcus</taxon>
    </lineage>
</organism>
<dbReference type="Gene3D" id="3.40.30.10">
    <property type="entry name" value="Glutaredoxin"/>
    <property type="match status" value="1"/>
</dbReference>
<dbReference type="InterPro" id="IPR013766">
    <property type="entry name" value="Thioredoxin_domain"/>
</dbReference>
<sequence length="164" mass="17451">MATHDDDRAAARGEGPAVGALAPDFTLTDHTGEAVTLSQLRGAPVVLVFYPKAFTGTCTGELCALRDELAIFDEVGAQVLAISCDTSASLRVFAEQQGFRFRLLSDFWPHGAVAQAYGAFLSERGTPARASFVLDAEGRVAAAFRVGPSEARDLDAYREALARL</sequence>
<dbReference type="InterPro" id="IPR000866">
    <property type="entry name" value="AhpC/TSA"/>
</dbReference>
<proteinExistence type="predicted"/>
<evidence type="ECO:0000313" key="5">
    <source>
        <dbReference type="EMBL" id="GGN83015.1"/>
    </source>
</evidence>
<dbReference type="InterPro" id="IPR050455">
    <property type="entry name" value="Tpx_Peroxidase_subfamily"/>
</dbReference>
<dbReference type="PANTHER" id="PTHR43110">
    <property type="entry name" value="THIOL PEROXIDASE"/>
    <property type="match status" value="1"/>
</dbReference>
<dbReference type="PANTHER" id="PTHR43110:SF1">
    <property type="entry name" value="THIOL PEROXIDASE"/>
    <property type="match status" value="1"/>
</dbReference>
<gene>
    <name evidence="5" type="primary">ahpC</name>
    <name evidence="5" type="ORF">GCM10010968_13390</name>
</gene>
<dbReference type="RefSeq" id="WP_188717339.1">
    <property type="nucleotide sequence ID" value="NZ_BAABBD010000002.1"/>
</dbReference>
<keyword evidence="1" id="KW-0575">Peroxidase</keyword>
<keyword evidence="2" id="KW-0049">Antioxidant</keyword>
<protein>
    <submittedName>
        <fullName evidence="5">Peroxiredoxin</fullName>
    </submittedName>
</protein>
<reference evidence="6" key="1">
    <citation type="journal article" date="2019" name="Int. J. Syst. Evol. Microbiol.">
        <title>The Global Catalogue of Microorganisms (GCM) 10K type strain sequencing project: providing services to taxonomists for standard genome sequencing and annotation.</title>
        <authorList>
            <consortium name="The Broad Institute Genomics Platform"/>
            <consortium name="The Broad Institute Genome Sequencing Center for Infectious Disease"/>
            <person name="Wu L."/>
            <person name="Ma J."/>
        </authorList>
    </citation>
    <scope>NUCLEOTIDE SEQUENCE [LARGE SCALE GENOMIC DNA]</scope>
    <source>
        <strain evidence="6">CGMCC 1.6960</strain>
    </source>
</reference>
<keyword evidence="3" id="KW-0676">Redox-active center</keyword>
<dbReference type="CDD" id="cd03018">
    <property type="entry name" value="PRX_AhpE_like"/>
    <property type="match status" value="1"/>
</dbReference>
<evidence type="ECO:0000259" key="4">
    <source>
        <dbReference type="PROSITE" id="PS51352"/>
    </source>
</evidence>